<dbReference type="Proteomes" id="UP000564885">
    <property type="component" value="Unassembled WGS sequence"/>
</dbReference>
<comment type="caution">
    <text evidence="1">The sequence shown here is derived from an EMBL/GenBank/DDBJ whole genome shotgun (WGS) entry which is preliminary data.</text>
</comment>
<sequence>MHHKLRRRVLDRANLHLRELAGASPAQALSYMGEVAKRAEVLVAVWNEGGPGSGTTLHHIVVKGGADLTLAQVRSALRRDVVEGLACRHRFEAEAMNDALGDGSTVVENYAPTPPEVAPHLDRLRAEAAAEAEHLDELVDMANATGDLIKSGATTYEDVFKAAEVIHLIWQDRSRPHGIGQLLAKGQDRLKLLVDSGKAADLKFTSIRCRDAVHAHALRQLYGDGR</sequence>
<proteinExistence type="predicted"/>
<name>A0A849I951_9HYPH</name>
<keyword evidence="2" id="KW-1185">Reference proteome</keyword>
<accession>A0A849I951</accession>
<evidence type="ECO:0000313" key="1">
    <source>
        <dbReference type="EMBL" id="NNM73841.1"/>
    </source>
</evidence>
<evidence type="ECO:0000313" key="2">
    <source>
        <dbReference type="Proteomes" id="UP000564885"/>
    </source>
</evidence>
<organism evidence="1 2">
    <name type="scientific">Enterovirga aerilata</name>
    <dbReference type="NCBI Taxonomy" id="2730920"/>
    <lineage>
        <taxon>Bacteria</taxon>
        <taxon>Pseudomonadati</taxon>
        <taxon>Pseudomonadota</taxon>
        <taxon>Alphaproteobacteria</taxon>
        <taxon>Hyphomicrobiales</taxon>
        <taxon>Methylobacteriaceae</taxon>
        <taxon>Enterovirga</taxon>
    </lineage>
</organism>
<protein>
    <submittedName>
        <fullName evidence="1">Uncharacterized protein</fullName>
    </submittedName>
</protein>
<dbReference type="EMBL" id="JABEPP010000004">
    <property type="protein sequence ID" value="NNM73841.1"/>
    <property type="molecule type" value="Genomic_DNA"/>
</dbReference>
<dbReference type="RefSeq" id="WP_171219289.1">
    <property type="nucleotide sequence ID" value="NZ_JABEPP010000004.1"/>
</dbReference>
<gene>
    <name evidence="1" type="ORF">HJG44_15770</name>
</gene>
<reference evidence="1 2" key="1">
    <citation type="submission" date="2020-04" db="EMBL/GenBank/DDBJ databases">
        <title>Enterovirga sp. isolate from soil.</title>
        <authorList>
            <person name="Chea S."/>
            <person name="Kim D.-U."/>
        </authorList>
    </citation>
    <scope>NUCLEOTIDE SEQUENCE [LARGE SCALE GENOMIC DNA]</scope>
    <source>
        <strain evidence="1 2">DB1703</strain>
    </source>
</reference>
<dbReference type="AlphaFoldDB" id="A0A849I951"/>